<organism evidence="5 6">
    <name type="scientific">Cladophialophora immunda</name>
    <dbReference type="NCBI Taxonomy" id="569365"/>
    <lineage>
        <taxon>Eukaryota</taxon>
        <taxon>Fungi</taxon>
        <taxon>Dikarya</taxon>
        <taxon>Ascomycota</taxon>
        <taxon>Pezizomycotina</taxon>
        <taxon>Eurotiomycetes</taxon>
        <taxon>Chaetothyriomycetidae</taxon>
        <taxon>Chaetothyriales</taxon>
        <taxon>Herpotrichiellaceae</taxon>
        <taxon>Cladophialophora</taxon>
    </lineage>
</organism>
<accession>A0A0D1ZEJ2</accession>
<feature type="region of interest" description="Disordered" evidence="4">
    <location>
        <begin position="561"/>
        <end position="606"/>
    </location>
</feature>
<name>A0A0D1ZEJ2_9EURO</name>
<feature type="compositionally biased region" description="Basic residues" evidence="4">
    <location>
        <begin position="1"/>
        <end position="11"/>
    </location>
</feature>
<sequence length="937" mass="106300">MPRQAHGRPLHAARANTTVKRKPARNRRLNALEIAEREHPDEIKIRQHRLGQVDDEFQDPRSRADADERSSKRRKLAITAADEIEEEGSDLEGNRWHLGVNEEDEDSDIDSDDAFGASDEERFADFTFRGSATTSSEPKRRGVAAASIEPELDLDEEGWAGEESEKPDDDPDDDFGDEAVDLATAWDMDDQENDEVSRRRSKTGTRLTNDNHDNDEDSMPELGDTQESDEDMSQFEDDAESELSVSEDEGDHSRLQNFVEGLASGDKRQSTIERRRLQNLPNKPSQFGLSTAKISASDLLHYIKDPRQRQSLKILQNSQSKGNDAYRSGIPGKLAPPLAKRQQDRLDRSAAYEETKKELGKWIETIKQNRRAEHLSFPLVDAAAAGMLSNKQLGPTATAEPMTSLESTIQNIMTESGMQPKDRMSQEAQEHAFEELNEKRMPLAEVQARRAELRRMRDLMFREEIRARRIKKIKSKAYRRVHRKEREHASQENRTLLAAQGLIDSDEERERTERRRAEERMGARHRESKWAKSVKSTGRAAWDEDARHGVTDLARRDEELRRRIEGKTSTGLDGSDSESSDFDGFSGSDDEKQHVESKLDDLERDEVDTFETRLGSMAFMRKAEAARKAANEEEIRNIRRGLHGDEVGAVGEEHLEYDAPVGRQKFGAVTRDVTVKPQLHVSKSEFEERDSEAELEEPRAQDQTEGMNGDLPTAMRPKTDEIKLKSSLKPPGPAKQMPKSDLKGELSSKNYSSSLAKNGRKKLTQVPQSRLLDDNIPSESENEQDERIALAQAIFTGSDEIQQEFAKEKRETVEEEGDQIVDNGLPGWGSWTGEGISKKAQKRVKGRFLTTVKGVAEEKRQDSRLEKVIINEKRVKKNGKYLASELPHPFESRQQYERSLRLPLGPEWTTKTTFQDSTKPRVLIKQGVIQPMARPLA</sequence>
<feature type="region of interest" description="Disordered" evidence="4">
    <location>
        <begin position="1"/>
        <end position="289"/>
    </location>
</feature>
<evidence type="ECO:0000256" key="2">
    <source>
        <dbReference type="ARBA" id="ARBA00022553"/>
    </source>
</evidence>
<feature type="compositionally biased region" description="Basic residues" evidence="4">
    <location>
        <begin position="19"/>
        <end position="28"/>
    </location>
</feature>
<reference evidence="5 6" key="1">
    <citation type="submission" date="2015-01" db="EMBL/GenBank/DDBJ databases">
        <title>The Genome Sequence of Cladophialophora immunda CBS83496.</title>
        <authorList>
            <consortium name="The Broad Institute Genomics Platform"/>
            <person name="Cuomo C."/>
            <person name="de Hoog S."/>
            <person name="Gorbushina A."/>
            <person name="Stielow B."/>
            <person name="Teixiera M."/>
            <person name="Abouelleil A."/>
            <person name="Chapman S.B."/>
            <person name="Priest M."/>
            <person name="Young S.K."/>
            <person name="Wortman J."/>
            <person name="Nusbaum C."/>
            <person name="Birren B."/>
        </authorList>
    </citation>
    <scope>NUCLEOTIDE SEQUENCE [LARGE SCALE GENOMIC DNA]</scope>
    <source>
        <strain evidence="5 6">CBS 83496</strain>
    </source>
</reference>
<dbReference type="PANTHER" id="PTHR14150:SF12">
    <property type="entry name" value="U3 SMALL NUCLEOLAR RNA-ASSOCIATED PROTEIN 14 HOMOLOG A"/>
    <property type="match status" value="1"/>
</dbReference>
<feature type="region of interest" description="Disordered" evidence="4">
    <location>
        <begin position="480"/>
        <end position="543"/>
    </location>
</feature>
<proteinExistence type="predicted"/>
<evidence type="ECO:0000313" key="5">
    <source>
        <dbReference type="EMBL" id="KIW26141.1"/>
    </source>
</evidence>
<dbReference type="GO" id="GO:0032040">
    <property type="term" value="C:small-subunit processome"/>
    <property type="evidence" value="ECO:0007669"/>
    <property type="project" value="InterPro"/>
</dbReference>
<dbReference type="RefSeq" id="XP_016246357.1">
    <property type="nucleotide sequence ID" value="XM_016396501.1"/>
</dbReference>
<feature type="region of interest" description="Disordered" evidence="4">
    <location>
        <begin position="800"/>
        <end position="836"/>
    </location>
</feature>
<feature type="compositionally biased region" description="Basic and acidic residues" evidence="4">
    <location>
        <begin position="589"/>
        <end position="601"/>
    </location>
</feature>
<dbReference type="PANTHER" id="PTHR14150">
    <property type="entry name" value="U3 SMALL NUCLEOLAR RNA-ASSOCIATED PROTEIN 14"/>
    <property type="match status" value="1"/>
</dbReference>
<comment type="subcellular location">
    <subcellularLocation>
        <location evidence="1">Nucleus</location>
        <location evidence="1">Nucleolus</location>
    </subcellularLocation>
</comment>
<dbReference type="GO" id="GO:0006364">
    <property type="term" value="P:rRNA processing"/>
    <property type="evidence" value="ECO:0007669"/>
    <property type="project" value="InterPro"/>
</dbReference>
<dbReference type="InterPro" id="IPR006709">
    <property type="entry name" value="SSU_processome_Utp14"/>
</dbReference>
<evidence type="ECO:0000256" key="1">
    <source>
        <dbReference type="ARBA" id="ARBA00004604"/>
    </source>
</evidence>
<keyword evidence="2" id="KW-0597">Phosphoprotein</keyword>
<dbReference type="AlphaFoldDB" id="A0A0D1ZEJ2"/>
<dbReference type="GeneID" id="27348458"/>
<feature type="compositionally biased region" description="Acidic residues" evidence="4">
    <location>
        <begin position="101"/>
        <end position="113"/>
    </location>
</feature>
<dbReference type="STRING" id="569365.A0A0D1ZEJ2"/>
<evidence type="ECO:0000313" key="6">
    <source>
        <dbReference type="Proteomes" id="UP000054466"/>
    </source>
</evidence>
<evidence type="ECO:0000256" key="4">
    <source>
        <dbReference type="SAM" id="MobiDB-lite"/>
    </source>
</evidence>
<feature type="compositionally biased region" description="Acidic residues" evidence="4">
    <location>
        <begin position="213"/>
        <end position="250"/>
    </location>
</feature>
<feature type="region of interest" description="Disordered" evidence="4">
    <location>
        <begin position="678"/>
        <end position="786"/>
    </location>
</feature>
<feature type="region of interest" description="Disordered" evidence="4">
    <location>
        <begin position="317"/>
        <end position="348"/>
    </location>
</feature>
<feature type="compositionally biased region" description="Basic and acidic residues" evidence="4">
    <location>
        <begin position="58"/>
        <end position="70"/>
    </location>
</feature>
<feature type="compositionally biased region" description="Acidic residues" evidence="4">
    <location>
        <begin position="150"/>
        <end position="180"/>
    </location>
</feature>
<dbReference type="VEuPathDB" id="FungiDB:PV07_09264"/>
<keyword evidence="6" id="KW-1185">Reference proteome</keyword>
<gene>
    <name evidence="5" type="ORF">PV07_09264</name>
</gene>
<evidence type="ECO:0000256" key="3">
    <source>
        <dbReference type="ARBA" id="ARBA00023242"/>
    </source>
</evidence>
<dbReference type="Proteomes" id="UP000054466">
    <property type="component" value="Unassembled WGS sequence"/>
</dbReference>
<feature type="compositionally biased region" description="Polar residues" evidence="4">
    <location>
        <begin position="279"/>
        <end position="289"/>
    </location>
</feature>
<feature type="compositionally biased region" description="Basic and acidic residues" evidence="4">
    <location>
        <begin position="265"/>
        <end position="276"/>
    </location>
</feature>
<dbReference type="Pfam" id="PF04615">
    <property type="entry name" value="Utp14"/>
    <property type="match status" value="1"/>
</dbReference>
<dbReference type="OrthoDB" id="277439at2759"/>
<dbReference type="EMBL" id="KN847044">
    <property type="protein sequence ID" value="KIW26141.1"/>
    <property type="molecule type" value="Genomic_DNA"/>
</dbReference>
<keyword evidence="3" id="KW-0539">Nucleus</keyword>
<feature type="compositionally biased region" description="Basic and acidic residues" evidence="4">
    <location>
        <begin position="508"/>
        <end position="530"/>
    </location>
</feature>
<protein>
    <submittedName>
        <fullName evidence="5">Uncharacterized protein</fullName>
    </submittedName>
</protein>
<feature type="compositionally biased region" description="Basic and acidic residues" evidence="4">
    <location>
        <begin position="34"/>
        <end position="45"/>
    </location>
</feature>
<dbReference type="HOGENOM" id="CLU_003783_0_0_1"/>
<feature type="compositionally biased region" description="Polar residues" evidence="4">
    <location>
        <begin position="747"/>
        <end position="756"/>
    </location>
</feature>